<evidence type="ECO:0000313" key="2">
    <source>
        <dbReference type="EMBL" id="PZV36471.1"/>
    </source>
</evidence>
<dbReference type="PANTHER" id="PTHR35446">
    <property type="entry name" value="SI:CH211-175M2.5"/>
    <property type="match status" value="1"/>
</dbReference>
<dbReference type="AlphaFoldDB" id="A0A2W7C2C9"/>
<dbReference type="InterPro" id="IPR003779">
    <property type="entry name" value="CMD-like"/>
</dbReference>
<dbReference type="Proteomes" id="UP000248616">
    <property type="component" value="Unassembled WGS sequence"/>
</dbReference>
<name>A0A2W7C2C9_9HYPH</name>
<dbReference type="PANTHER" id="PTHR35446:SF3">
    <property type="entry name" value="CMD DOMAIN-CONTAINING PROTEIN"/>
    <property type="match status" value="1"/>
</dbReference>
<dbReference type="GO" id="GO:0051920">
    <property type="term" value="F:peroxiredoxin activity"/>
    <property type="evidence" value="ECO:0007669"/>
    <property type="project" value="InterPro"/>
</dbReference>
<dbReference type="OrthoDB" id="9808310at2"/>
<dbReference type="InterPro" id="IPR010195">
    <property type="entry name" value="Uncharacterised_peroxidase-rel"/>
</dbReference>
<evidence type="ECO:0000313" key="3">
    <source>
        <dbReference type="Proteomes" id="UP000248616"/>
    </source>
</evidence>
<dbReference type="InterPro" id="IPR004675">
    <property type="entry name" value="AhpD_core"/>
</dbReference>
<sequence length="189" mass="20872">MKTLKPQTDETAPESSKENLRAIRERFGFVPNLMATFANSPAMLNGYLTLDTAWEKSSFSAREREMILLTASVANRCLYCVAVHATALKALHLEAAAIDAIRNRSLLADPKQDALVTVTRELASDHGYVSEAAKKAFFDAGYDIVALMEILAGIALKTMSNCLDHLNPISIDPAFEAETQQVTLPYHWR</sequence>
<evidence type="ECO:0000259" key="1">
    <source>
        <dbReference type="Pfam" id="PF02627"/>
    </source>
</evidence>
<reference evidence="3" key="1">
    <citation type="submission" date="2017-03" db="EMBL/GenBank/DDBJ databases">
        <authorList>
            <person name="Safronova V.I."/>
            <person name="Sazanova A.L."/>
            <person name="Chirak E.R."/>
        </authorList>
    </citation>
    <scope>NUCLEOTIDE SEQUENCE [LARGE SCALE GENOMIC DNA]</scope>
    <source>
        <strain evidence="3">Ach-343</strain>
    </source>
</reference>
<dbReference type="EMBL" id="MZXV01000050">
    <property type="protein sequence ID" value="PZV36471.1"/>
    <property type="molecule type" value="Genomic_DNA"/>
</dbReference>
<organism evidence="2 3">
    <name type="scientific">Mesorhizobium kowhaii</name>
    <dbReference type="NCBI Taxonomy" id="1300272"/>
    <lineage>
        <taxon>Bacteria</taxon>
        <taxon>Pseudomonadati</taxon>
        <taxon>Pseudomonadota</taxon>
        <taxon>Alphaproteobacteria</taxon>
        <taxon>Hyphomicrobiales</taxon>
        <taxon>Phyllobacteriaceae</taxon>
        <taxon>Mesorhizobium</taxon>
    </lineage>
</organism>
<feature type="domain" description="Carboxymuconolactone decarboxylase-like" evidence="1">
    <location>
        <begin position="51"/>
        <end position="106"/>
    </location>
</feature>
<accession>A0A2W7C2C9</accession>
<dbReference type="NCBIfam" id="TIGR00778">
    <property type="entry name" value="ahpD_dom"/>
    <property type="match status" value="1"/>
</dbReference>
<protein>
    <recommendedName>
        <fullName evidence="1">Carboxymuconolactone decarboxylase-like domain-containing protein</fullName>
    </recommendedName>
</protein>
<keyword evidence="3" id="KW-1185">Reference proteome</keyword>
<dbReference type="Gene3D" id="1.20.1290.10">
    <property type="entry name" value="AhpD-like"/>
    <property type="match status" value="1"/>
</dbReference>
<dbReference type="SUPFAM" id="SSF69118">
    <property type="entry name" value="AhpD-like"/>
    <property type="match status" value="1"/>
</dbReference>
<dbReference type="NCBIfam" id="TIGR01926">
    <property type="entry name" value="peroxid_rel"/>
    <property type="match status" value="1"/>
</dbReference>
<dbReference type="RefSeq" id="WP_111546269.1">
    <property type="nucleotide sequence ID" value="NZ_MZXV01000050.1"/>
</dbReference>
<comment type="caution">
    <text evidence="2">The sequence shown here is derived from an EMBL/GenBank/DDBJ whole genome shotgun (WGS) entry which is preliminary data.</text>
</comment>
<dbReference type="InterPro" id="IPR029032">
    <property type="entry name" value="AhpD-like"/>
</dbReference>
<dbReference type="Pfam" id="PF02627">
    <property type="entry name" value="CMD"/>
    <property type="match status" value="1"/>
</dbReference>
<gene>
    <name evidence="2" type="ORF">B5V02_22090</name>
</gene>
<proteinExistence type="predicted"/>